<dbReference type="InterPro" id="IPR001087">
    <property type="entry name" value="GDSL"/>
</dbReference>
<dbReference type="PANTHER" id="PTHR22835:SF677">
    <property type="entry name" value="ACETYLAJMALAN ESTERASE-LIKE"/>
    <property type="match status" value="1"/>
</dbReference>
<keyword evidence="4" id="KW-1185">Reference proteome</keyword>
<dbReference type="EMBL" id="JABTTQ020003270">
    <property type="protein sequence ID" value="KAK6118967.1"/>
    <property type="molecule type" value="Genomic_DNA"/>
</dbReference>
<dbReference type="SUPFAM" id="SSF52266">
    <property type="entry name" value="SGNH hydrolase"/>
    <property type="match status" value="1"/>
</dbReference>
<evidence type="ECO:0000313" key="4">
    <source>
        <dbReference type="Proteomes" id="UP001318860"/>
    </source>
</evidence>
<comment type="caution">
    <text evidence="3">The sequence shown here is derived from an EMBL/GenBank/DDBJ whole genome shotgun (WGS) entry which is preliminary data.</text>
</comment>
<reference evidence="3 4" key="1">
    <citation type="journal article" date="2021" name="Comput. Struct. Biotechnol. J.">
        <title>De novo genome assembly of the potent medicinal plant Rehmannia glutinosa using nanopore technology.</title>
        <authorList>
            <person name="Ma L."/>
            <person name="Dong C."/>
            <person name="Song C."/>
            <person name="Wang X."/>
            <person name="Zheng X."/>
            <person name="Niu Y."/>
            <person name="Chen S."/>
            <person name="Feng W."/>
        </authorList>
    </citation>
    <scope>NUCLEOTIDE SEQUENCE [LARGE SCALE GENOMIC DNA]</scope>
    <source>
        <strain evidence="3">DH-2019</strain>
    </source>
</reference>
<protein>
    <recommendedName>
        <fullName evidence="5">GDSL esterase/lipase</fullName>
    </recommendedName>
</protein>
<name>A0ABR0U969_REHGL</name>
<dbReference type="Gene3D" id="3.40.50.1110">
    <property type="entry name" value="SGNH hydrolase"/>
    <property type="match status" value="2"/>
</dbReference>
<dbReference type="PANTHER" id="PTHR22835">
    <property type="entry name" value="ZINC FINGER FYVE DOMAIN CONTAINING PROTEIN"/>
    <property type="match status" value="1"/>
</dbReference>
<dbReference type="Pfam" id="PF00657">
    <property type="entry name" value="Lipase_GDSL"/>
    <property type="match status" value="1"/>
</dbReference>
<evidence type="ECO:0000256" key="2">
    <source>
        <dbReference type="ARBA" id="ARBA00023180"/>
    </source>
</evidence>
<dbReference type="Proteomes" id="UP001318860">
    <property type="component" value="Unassembled WGS sequence"/>
</dbReference>
<organism evidence="3 4">
    <name type="scientific">Rehmannia glutinosa</name>
    <name type="common">Chinese foxglove</name>
    <dbReference type="NCBI Taxonomy" id="99300"/>
    <lineage>
        <taxon>Eukaryota</taxon>
        <taxon>Viridiplantae</taxon>
        <taxon>Streptophyta</taxon>
        <taxon>Embryophyta</taxon>
        <taxon>Tracheophyta</taxon>
        <taxon>Spermatophyta</taxon>
        <taxon>Magnoliopsida</taxon>
        <taxon>eudicotyledons</taxon>
        <taxon>Gunneridae</taxon>
        <taxon>Pentapetalae</taxon>
        <taxon>asterids</taxon>
        <taxon>lamiids</taxon>
        <taxon>Lamiales</taxon>
        <taxon>Orobanchaceae</taxon>
        <taxon>Rehmannieae</taxon>
        <taxon>Rehmannia</taxon>
    </lineage>
</organism>
<dbReference type="InterPro" id="IPR036514">
    <property type="entry name" value="SGNH_hydro_sf"/>
</dbReference>
<comment type="similarity">
    <text evidence="1">Belongs to the 'GDSL' lipolytic enzyme family.</text>
</comment>
<accession>A0ABR0U969</accession>
<sequence>MSIAFPPGIEHGWFNISFGVWDGYLCLANACNIQVDVWVLKQYGVAESWTRNFILRKSWIPSDLWPCPLFPIKTLRNGNILMSRRSGETLISFDPKTKTTSAAGSRIICPFQALYQLGDSTSDTGNLVRVLPVGPTLPAARPPYGNTFPGTPTGRWSDGRLIIDFTASALGLPLLNPYLNKNASFKNGVNFAVAGSTALNSSFFASRGIIVPSSVGSLNDQLNWFRTYLSSICSTPQGALQIVVPGNFPIGCFPYALSAFASNDSTMYDEIGCIKSLNNLATFQNNNLQVALDSLRREFPNVVMIYADYYNAFQTILRQTSIFGFDPRTLLKPCCASREFNPVSPQFCGSLGVPVCQNPNRYIHWDGLHLTEEAHRRISKIIVTNILLRIKCTA</sequence>
<evidence type="ECO:0000313" key="3">
    <source>
        <dbReference type="EMBL" id="KAK6118967.1"/>
    </source>
</evidence>
<keyword evidence="2" id="KW-0325">Glycoprotein</keyword>
<gene>
    <name evidence="3" type="ORF">DH2020_047305</name>
</gene>
<evidence type="ECO:0008006" key="5">
    <source>
        <dbReference type="Google" id="ProtNLM"/>
    </source>
</evidence>
<proteinExistence type="inferred from homology"/>
<evidence type="ECO:0000256" key="1">
    <source>
        <dbReference type="ARBA" id="ARBA00008668"/>
    </source>
</evidence>